<organism evidence="4">
    <name type="scientific">Stegastes partitus</name>
    <name type="common">bicolor damselfish</name>
    <dbReference type="NCBI Taxonomy" id="144197"/>
    <lineage>
        <taxon>Eukaryota</taxon>
        <taxon>Metazoa</taxon>
        <taxon>Chordata</taxon>
        <taxon>Craniata</taxon>
        <taxon>Vertebrata</taxon>
        <taxon>Euteleostomi</taxon>
        <taxon>Actinopterygii</taxon>
        <taxon>Neopterygii</taxon>
        <taxon>Teleostei</taxon>
        <taxon>Neoteleostei</taxon>
        <taxon>Acanthomorphata</taxon>
        <taxon>Ovalentaria</taxon>
        <taxon>Pomacentridae</taxon>
        <taxon>Stegastes</taxon>
    </lineage>
</organism>
<dbReference type="Gene3D" id="3.30.930.10">
    <property type="entry name" value="Bira Bifunctional Protein, Domain 2"/>
    <property type="match status" value="1"/>
</dbReference>
<keyword evidence="2" id="KW-0436">Ligase</keyword>
<evidence type="ECO:0000256" key="2">
    <source>
        <dbReference type="ARBA" id="ARBA00022598"/>
    </source>
</evidence>
<gene>
    <name evidence="4" type="primary">HLCS</name>
</gene>
<dbReference type="GO" id="GO:0004077">
    <property type="term" value="F:biotin--[biotin carboxyl-carrier protein] ligase activity"/>
    <property type="evidence" value="ECO:0007669"/>
    <property type="project" value="InterPro"/>
</dbReference>
<dbReference type="PANTHER" id="PTHR12835">
    <property type="entry name" value="BIOTIN PROTEIN LIGASE"/>
    <property type="match status" value="1"/>
</dbReference>
<dbReference type="InterPro" id="IPR004408">
    <property type="entry name" value="Biotin_CoA_COase_ligase"/>
</dbReference>
<feature type="domain" description="BPL/LPL catalytic" evidence="3">
    <location>
        <begin position="711"/>
        <end position="909"/>
    </location>
</feature>
<evidence type="ECO:0000259" key="3">
    <source>
        <dbReference type="PROSITE" id="PS51733"/>
    </source>
</evidence>
<dbReference type="NCBIfam" id="TIGR00121">
    <property type="entry name" value="birA_ligase"/>
    <property type="match status" value="1"/>
</dbReference>
<dbReference type="SUPFAM" id="SSF55681">
    <property type="entry name" value="Class II aaRS and biotin synthetases"/>
    <property type="match status" value="1"/>
</dbReference>
<evidence type="ECO:0000313" key="4">
    <source>
        <dbReference type="Ensembl" id="ENSSPAP00000002018.1"/>
    </source>
</evidence>
<dbReference type="CDD" id="cd16442">
    <property type="entry name" value="BPL"/>
    <property type="match status" value="1"/>
</dbReference>
<dbReference type="STRING" id="144197.ENSSPAP00000002018"/>
<reference evidence="4" key="1">
    <citation type="submission" date="2023-09" db="UniProtKB">
        <authorList>
            <consortium name="Ensembl"/>
        </authorList>
    </citation>
    <scope>IDENTIFICATION</scope>
</reference>
<dbReference type="InterPro" id="IPR004143">
    <property type="entry name" value="BPL_LPL_catalytic"/>
</dbReference>
<dbReference type="AlphaFoldDB" id="A0A3B4YZG1"/>
<comment type="similarity">
    <text evidence="1">Belongs to the biotin--protein ligase family.</text>
</comment>
<accession>A0A3B4YZG1</accession>
<name>A0A3B4YZG1_9TELE</name>
<dbReference type="GO" id="GO:0005737">
    <property type="term" value="C:cytoplasm"/>
    <property type="evidence" value="ECO:0007669"/>
    <property type="project" value="TreeGrafter"/>
</dbReference>
<proteinExistence type="inferred from homology"/>
<dbReference type="InterPro" id="IPR045864">
    <property type="entry name" value="aa-tRNA-synth_II/BPL/LPL"/>
</dbReference>
<dbReference type="Ensembl" id="ENSSPAT00000002051.1">
    <property type="protein sequence ID" value="ENSSPAP00000002018.1"/>
    <property type="gene ID" value="ENSSPAG00000001558.1"/>
</dbReference>
<dbReference type="GeneTree" id="ENSGT00390000002960"/>
<sequence>MHQFAICQPLINLKQEDEENRKTKLHIGSDVTSKVHVGEQKDNKDAPFRVRRNKMLITLCYVYLWVRFHKCYSALIRNGLSRLNSSSFSFSVCSCSASEPAATPPTGRHAAGRRHHSLLPLDDNVFLQLGNKAVYVTEPQACDDLSKWTLLFGSSLVCGPRIENISFIIEATGNRVGYPSPHTSNKKVLKWSDYCLPLARSPGQPFRAVAQASVDNFSRLGVAFIEDRLQLDNGLMPSKIVPVLLHESTLSELLEKQCPQRPKTLTSLFLGSSQNEKVFPGLLPHHLPADHQHVQCRKGSLLLIPEVKRSLEERRGSEPLLNTKDLGPVSDLGEHCSENHHHMEGHGHHLHLSSCHECLELENSTILSVKYASVENIPDLPDDKSVGLDSGDECLEELEHDAQVSSGQSGGLDCNSKPPNVLVYTGGCQERYQVVHQLLSECINMENNIIYPLQPQQALNDPWLENTRLLVLAEEETLSPQLQTRFLTYLSQGGKVLGLASTLCPAGLCLEVRERQHMQVSRLSFTREDSTELELSMLASGKVYIRDTQGGGEVELWGELKGNVPHQRDMVIVRVTHGDDGEAVLCQVHFEIAADCQNLTSEGFDKVKLSNALRYEVLTEILTSLGLNCELNQTPTPSPVYLLATSQEAKTNCLKWLQKHANVDGVLTKSKSSLRMVSTSEFQDGSLLPEGSLALVTDSSDSQSWPQFSMETYRKNLKTSLLGHTVLFAEIVTSTMDLFEGLTVHIPKDVGLIAVAAQQCQGKGRGRNVWLSPLGCAMFTLRVQVELSSTLGQRIPFVQHLAALAVVEAVRTLPGYQDIDLRVKWPNDIYYSNLMKLGGVLVTSTVIGSTFHLLIGCGFNVTNSNPTVCINDLIRRYNIQHDCSLEPLSCDQLIARTVNCLDALITSFQLGGPDAVLPTYYKRWLHSGSQVRLWTEDGLEAQVVGLDQYGFLQVHSKDQGLVSVEPDGNSFDMLKNLLIIKQH</sequence>
<dbReference type="PANTHER" id="PTHR12835:SF5">
    <property type="entry name" value="BIOTIN--PROTEIN LIGASE"/>
    <property type="match status" value="1"/>
</dbReference>
<dbReference type="Pfam" id="PF03099">
    <property type="entry name" value="BPL_LplA_LipB"/>
    <property type="match status" value="1"/>
</dbReference>
<dbReference type="PROSITE" id="PS51733">
    <property type="entry name" value="BPL_LPL_CATALYTIC"/>
    <property type="match status" value="1"/>
</dbReference>
<evidence type="ECO:0000256" key="1">
    <source>
        <dbReference type="ARBA" id="ARBA00009934"/>
    </source>
</evidence>
<protein>
    <submittedName>
        <fullName evidence="4">Holocarboxylase synthetase</fullName>
    </submittedName>
</protein>